<dbReference type="Pfam" id="PF02660">
    <property type="entry name" value="G3P_acyltransf"/>
    <property type="match status" value="1"/>
</dbReference>
<keyword evidence="9 10" id="KW-1208">Phospholipid metabolism</keyword>
<evidence type="ECO:0000256" key="1">
    <source>
        <dbReference type="ARBA" id="ARBA00022475"/>
    </source>
</evidence>
<feature type="transmembrane region" description="Helical" evidence="10">
    <location>
        <begin position="20"/>
        <end position="42"/>
    </location>
</feature>
<sequence length="207" mass="23127">MLILFKNNQFRKGSIMKEIVLLLGAYLLGNILTGYVLATFFYHKNIHNEGSGNIGARNAGRIFGKKAFVITFFGDAGKGAIVVLIAKWLEFSIDIQILALFFVVLGHIFPILFHFKGGKGMSTFIGGILAFHPLLFSAFAAVFILFYIILKSLTLAGMAAVALLPTIMYFFQFDLYPILFCILLSATVIFAHRQNIRDKIFSERKIS</sequence>
<comment type="similarity">
    <text evidence="10">Belongs to the PlsY family.</text>
</comment>
<dbReference type="GO" id="GO:0008654">
    <property type="term" value="P:phospholipid biosynthetic process"/>
    <property type="evidence" value="ECO:0007669"/>
    <property type="project" value="UniProtKB-UniRule"/>
</dbReference>
<dbReference type="PANTHER" id="PTHR30309">
    <property type="entry name" value="INNER MEMBRANE PROTEIN YGIH"/>
    <property type="match status" value="1"/>
</dbReference>
<dbReference type="EC" id="2.3.1.275" evidence="10"/>
<comment type="caution">
    <text evidence="11">The sequence shown here is derived from an EMBL/GenBank/DDBJ whole genome shotgun (WGS) entry which is preliminary data.</text>
</comment>
<dbReference type="GO" id="GO:0005886">
    <property type="term" value="C:plasma membrane"/>
    <property type="evidence" value="ECO:0007669"/>
    <property type="project" value="UniProtKB-SubCell"/>
</dbReference>
<dbReference type="PANTHER" id="PTHR30309:SF0">
    <property type="entry name" value="GLYCEROL-3-PHOSPHATE ACYLTRANSFERASE-RELATED"/>
    <property type="match status" value="1"/>
</dbReference>
<name>A0A942YJ87_9BACI</name>
<keyword evidence="12" id="KW-1185">Reference proteome</keyword>
<dbReference type="RefSeq" id="WP_213109129.1">
    <property type="nucleotide sequence ID" value="NZ_JAGYPJ010000001.1"/>
</dbReference>
<evidence type="ECO:0000256" key="2">
    <source>
        <dbReference type="ARBA" id="ARBA00022516"/>
    </source>
</evidence>
<accession>A0A942YJ87</accession>
<keyword evidence="11" id="KW-0012">Acyltransferase</keyword>
<protein>
    <recommendedName>
        <fullName evidence="10">Glycerol-3-phosphate acyltransferase</fullName>
    </recommendedName>
    <alternativeName>
        <fullName evidence="10">Acyl-PO4 G3P acyltransferase</fullName>
    </alternativeName>
    <alternativeName>
        <fullName evidence="10">Acyl-phosphate--glycerol-3-phosphate acyltransferase</fullName>
    </alternativeName>
    <alternativeName>
        <fullName evidence="10">G3P acyltransferase</fullName>
        <shortName evidence="10">GPAT</shortName>
        <ecNumber evidence="10">2.3.1.275</ecNumber>
    </alternativeName>
    <alternativeName>
        <fullName evidence="10">Lysophosphatidic acid synthase</fullName>
        <shortName evidence="10">LPA synthase</shortName>
    </alternativeName>
</protein>
<dbReference type="GO" id="GO:0043772">
    <property type="term" value="F:acyl-phosphate glycerol-3-phosphate acyltransferase activity"/>
    <property type="evidence" value="ECO:0007669"/>
    <property type="project" value="UniProtKB-UniRule"/>
</dbReference>
<evidence type="ECO:0000256" key="3">
    <source>
        <dbReference type="ARBA" id="ARBA00022679"/>
    </source>
</evidence>
<evidence type="ECO:0000313" key="12">
    <source>
        <dbReference type="Proteomes" id="UP000682713"/>
    </source>
</evidence>
<dbReference type="Proteomes" id="UP000682713">
    <property type="component" value="Unassembled WGS sequence"/>
</dbReference>
<evidence type="ECO:0000256" key="5">
    <source>
        <dbReference type="ARBA" id="ARBA00022989"/>
    </source>
</evidence>
<feature type="transmembrane region" description="Helical" evidence="10">
    <location>
        <begin position="169"/>
        <end position="191"/>
    </location>
</feature>
<evidence type="ECO:0000256" key="7">
    <source>
        <dbReference type="ARBA" id="ARBA00023136"/>
    </source>
</evidence>
<evidence type="ECO:0000256" key="4">
    <source>
        <dbReference type="ARBA" id="ARBA00022692"/>
    </source>
</evidence>
<dbReference type="EMBL" id="JAGYPJ010000001">
    <property type="protein sequence ID" value="MBS4198362.1"/>
    <property type="molecule type" value="Genomic_DNA"/>
</dbReference>
<evidence type="ECO:0000256" key="8">
    <source>
        <dbReference type="ARBA" id="ARBA00023209"/>
    </source>
</evidence>
<evidence type="ECO:0000256" key="9">
    <source>
        <dbReference type="ARBA" id="ARBA00023264"/>
    </source>
</evidence>
<evidence type="ECO:0000313" key="11">
    <source>
        <dbReference type="EMBL" id="MBS4198362.1"/>
    </source>
</evidence>
<keyword evidence="4 10" id="KW-0812">Transmembrane</keyword>
<comment type="subunit">
    <text evidence="10">Probably interacts with PlsX.</text>
</comment>
<feature type="transmembrane region" description="Helical" evidence="10">
    <location>
        <begin position="95"/>
        <end position="115"/>
    </location>
</feature>
<reference evidence="11 12" key="1">
    <citation type="submission" date="2021-05" db="EMBL/GenBank/DDBJ databases">
        <title>Novel Bacillus species.</title>
        <authorList>
            <person name="Liu G."/>
        </authorList>
    </citation>
    <scope>NUCLEOTIDE SEQUENCE [LARGE SCALE GENOMIC DNA]</scope>
    <source>
        <strain evidence="11 12">FJAT-49732</strain>
    </source>
</reference>
<dbReference type="HAMAP" id="MF_01043">
    <property type="entry name" value="PlsY"/>
    <property type="match status" value="1"/>
</dbReference>
<keyword evidence="1 10" id="KW-1003">Cell membrane</keyword>
<comment type="pathway">
    <text evidence="10">Lipid metabolism; phospholipid metabolism.</text>
</comment>
<evidence type="ECO:0000256" key="6">
    <source>
        <dbReference type="ARBA" id="ARBA00023098"/>
    </source>
</evidence>
<gene>
    <name evidence="10" type="primary">plsY</name>
    <name evidence="11" type="ORF">KHA93_01640</name>
</gene>
<comment type="catalytic activity">
    <reaction evidence="10">
        <text>an acyl phosphate + sn-glycerol 3-phosphate = a 1-acyl-sn-glycero-3-phosphate + phosphate</text>
        <dbReference type="Rhea" id="RHEA:34075"/>
        <dbReference type="ChEBI" id="CHEBI:43474"/>
        <dbReference type="ChEBI" id="CHEBI:57597"/>
        <dbReference type="ChEBI" id="CHEBI:57970"/>
        <dbReference type="ChEBI" id="CHEBI:59918"/>
        <dbReference type="EC" id="2.3.1.275"/>
    </reaction>
</comment>
<comment type="subcellular location">
    <subcellularLocation>
        <location evidence="10">Cell membrane</location>
        <topology evidence="10">Multi-pass membrane protein</topology>
    </subcellularLocation>
</comment>
<proteinExistence type="inferred from homology"/>
<keyword evidence="6 10" id="KW-0443">Lipid metabolism</keyword>
<evidence type="ECO:0000256" key="10">
    <source>
        <dbReference type="HAMAP-Rule" id="MF_01043"/>
    </source>
</evidence>
<keyword evidence="7 10" id="KW-0472">Membrane</keyword>
<dbReference type="AlphaFoldDB" id="A0A942YJ87"/>
<dbReference type="InterPro" id="IPR003811">
    <property type="entry name" value="G3P_acylTferase_PlsY"/>
</dbReference>
<keyword evidence="3 10" id="KW-0808">Transferase</keyword>
<keyword evidence="2 10" id="KW-0444">Lipid biosynthesis</keyword>
<dbReference type="SMART" id="SM01207">
    <property type="entry name" value="G3P_acyltransf"/>
    <property type="match status" value="1"/>
</dbReference>
<organism evidence="11 12">
    <name type="scientific">Lederbergia citrisecunda</name>
    <dbReference type="NCBI Taxonomy" id="2833583"/>
    <lineage>
        <taxon>Bacteria</taxon>
        <taxon>Bacillati</taxon>
        <taxon>Bacillota</taxon>
        <taxon>Bacilli</taxon>
        <taxon>Bacillales</taxon>
        <taxon>Bacillaceae</taxon>
        <taxon>Lederbergia</taxon>
    </lineage>
</organism>
<keyword evidence="5 10" id="KW-1133">Transmembrane helix</keyword>
<comment type="function">
    <text evidence="10">Catalyzes the transfer of an acyl group from acyl-phosphate (acyl-PO(4)) to glycerol-3-phosphate (G3P) to form lysophosphatidic acid (LPA). This enzyme utilizes acyl-phosphate as fatty acyl donor, but not acyl-CoA or acyl-ACP.</text>
</comment>
<keyword evidence="8 10" id="KW-0594">Phospholipid biosynthesis</keyword>
<feature type="transmembrane region" description="Helical" evidence="10">
    <location>
        <begin position="127"/>
        <end position="149"/>
    </location>
</feature>